<keyword evidence="1" id="KW-0548">Nucleotidyltransferase</keyword>
<proteinExistence type="predicted"/>
<evidence type="ECO:0000313" key="1">
    <source>
        <dbReference type="EMBL" id="AWM13016.1"/>
    </source>
</evidence>
<dbReference type="EMBL" id="CP029463">
    <property type="protein sequence ID" value="AWM13016.1"/>
    <property type="molecule type" value="Genomic_DNA"/>
</dbReference>
<accession>A0A2U8QSZ9</accession>
<dbReference type="PANTHER" id="PTHR21485:SF3">
    <property type="entry name" value="N-ACYLNEURAMINATE CYTIDYLYLTRANSFERASE"/>
    <property type="match status" value="1"/>
</dbReference>
<keyword evidence="2" id="KW-1185">Reference proteome</keyword>
<dbReference type="InterPro" id="IPR029044">
    <property type="entry name" value="Nucleotide-diphossugar_trans"/>
</dbReference>
<dbReference type="RefSeq" id="WP_109568424.1">
    <property type="nucleotide sequence ID" value="NZ_CP029463.1"/>
</dbReference>
<protein>
    <submittedName>
        <fullName evidence="1">Acylneuraminate cytidylyltransferase</fullName>
    </submittedName>
</protein>
<dbReference type="InterPro" id="IPR050793">
    <property type="entry name" value="CMP-NeuNAc_synthase"/>
</dbReference>
<dbReference type="Pfam" id="PF02348">
    <property type="entry name" value="CTP_transf_3"/>
    <property type="match status" value="1"/>
</dbReference>
<gene>
    <name evidence="1" type="ORF">DI487_03485</name>
</gene>
<name>A0A2U8QSZ9_9FLAO</name>
<dbReference type="Proteomes" id="UP000245429">
    <property type="component" value="Chromosome"/>
</dbReference>
<dbReference type="OrthoDB" id="9805604at2"/>
<sequence length="233" mass="26324">MKILAVIPARGGSKGVPKKNIKPLGNKPLLGYTIDSANQSEKLTTTIVSTDSEEIAEIAKANGASIPFIRPKELAEDKTPTIEVLKHAIRFFEDQGKFFDAICILQPTTPFRREGFIDEAIDKFIRTNADTLISVLPVPHQFNPHWVFEVSDAKEGKLKIATGEKTIIPRRQELPQSYYRDGSVYLIKTEWITKYNTLFGETIGYIESASDDFVNIDTMEDWLKAEEIARQYK</sequence>
<dbReference type="CDD" id="cd02513">
    <property type="entry name" value="CMP-NeuAc_Synthase"/>
    <property type="match status" value="1"/>
</dbReference>
<evidence type="ECO:0000313" key="2">
    <source>
        <dbReference type="Proteomes" id="UP000245429"/>
    </source>
</evidence>
<dbReference type="KEGG" id="fse:DI487_03485"/>
<organism evidence="1 2">
    <name type="scientific">Flavobacterium sediminis</name>
    <dbReference type="NCBI Taxonomy" id="2201181"/>
    <lineage>
        <taxon>Bacteria</taxon>
        <taxon>Pseudomonadati</taxon>
        <taxon>Bacteroidota</taxon>
        <taxon>Flavobacteriia</taxon>
        <taxon>Flavobacteriales</taxon>
        <taxon>Flavobacteriaceae</taxon>
        <taxon>Flavobacterium</taxon>
    </lineage>
</organism>
<reference evidence="1 2" key="1">
    <citation type="submission" date="2018-05" db="EMBL/GenBank/DDBJ databases">
        <title>Flavobacterium sp. MEBiC07310.</title>
        <authorList>
            <person name="Baek K."/>
        </authorList>
    </citation>
    <scope>NUCLEOTIDE SEQUENCE [LARGE SCALE GENOMIC DNA]</scope>
    <source>
        <strain evidence="1 2">MEBiC07310</strain>
    </source>
</reference>
<keyword evidence="1" id="KW-0808">Transferase</keyword>
<dbReference type="PANTHER" id="PTHR21485">
    <property type="entry name" value="HAD SUPERFAMILY MEMBERS CMAS AND KDSC"/>
    <property type="match status" value="1"/>
</dbReference>
<dbReference type="SUPFAM" id="SSF53448">
    <property type="entry name" value="Nucleotide-diphospho-sugar transferases"/>
    <property type="match status" value="1"/>
</dbReference>
<dbReference type="InterPro" id="IPR003329">
    <property type="entry name" value="Cytidylyl_trans"/>
</dbReference>
<dbReference type="GO" id="GO:0008781">
    <property type="term" value="F:N-acylneuraminate cytidylyltransferase activity"/>
    <property type="evidence" value="ECO:0007669"/>
    <property type="project" value="TreeGrafter"/>
</dbReference>
<dbReference type="AlphaFoldDB" id="A0A2U8QSZ9"/>
<dbReference type="Gene3D" id="3.90.550.10">
    <property type="entry name" value="Spore Coat Polysaccharide Biosynthesis Protein SpsA, Chain A"/>
    <property type="match status" value="1"/>
</dbReference>